<evidence type="ECO:0000256" key="2">
    <source>
        <dbReference type="ARBA" id="ARBA00022980"/>
    </source>
</evidence>
<dbReference type="EMBL" id="BMSX01000004">
    <property type="protein sequence ID" value="GGR07791.1"/>
    <property type="molecule type" value="Genomic_DNA"/>
</dbReference>
<feature type="domain" description="S1 motif" evidence="6">
    <location>
        <begin position="107"/>
        <end position="183"/>
    </location>
</feature>
<evidence type="ECO:0000256" key="4">
    <source>
        <dbReference type="ARBA" id="ARBA00025604"/>
    </source>
</evidence>
<dbReference type="CDD" id="cd00164">
    <property type="entry name" value="S1_like"/>
    <property type="match status" value="2"/>
</dbReference>
<feature type="domain" description="S1 motif" evidence="6">
    <location>
        <begin position="200"/>
        <end position="269"/>
    </location>
</feature>
<accession>A0A918C6X0</accession>
<dbReference type="GO" id="GO:1990904">
    <property type="term" value="C:ribonucleoprotein complex"/>
    <property type="evidence" value="ECO:0007669"/>
    <property type="project" value="UniProtKB-KW"/>
</dbReference>
<evidence type="ECO:0000313" key="8">
    <source>
        <dbReference type="Proteomes" id="UP000658320"/>
    </source>
</evidence>
<dbReference type="Gene3D" id="2.40.50.140">
    <property type="entry name" value="Nucleic acid-binding proteins"/>
    <property type="match status" value="3"/>
</dbReference>
<evidence type="ECO:0000256" key="1">
    <source>
        <dbReference type="ARBA" id="ARBA00006767"/>
    </source>
</evidence>
<comment type="function">
    <text evidence="4">Binds mRNA; thus facilitating recognition of the initiation point. It is needed to translate mRNA with a short Shine-Dalgarno (SD) purine-rich sequence.</text>
</comment>
<keyword evidence="3" id="KW-0687">Ribonucleoprotein</keyword>
<dbReference type="GO" id="GO:0003729">
    <property type="term" value="F:mRNA binding"/>
    <property type="evidence" value="ECO:0007669"/>
    <property type="project" value="TreeGrafter"/>
</dbReference>
<keyword evidence="2" id="KW-0689">Ribosomal protein</keyword>
<evidence type="ECO:0000259" key="6">
    <source>
        <dbReference type="PROSITE" id="PS50126"/>
    </source>
</evidence>
<dbReference type="PRINTS" id="PR00681">
    <property type="entry name" value="RIBOSOMALS1"/>
</dbReference>
<dbReference type="Proteomes" id="UP000658320">
    <property type="component" value="Unassembled WGS sequence"/>
</dbReference>
<name>A0A918C6X0_9ACTN</name>
<dbReference type="PROSITE" id="PS50126">
    <property type="entry name" value="S1"/>
    <property type="match status" value="3"/>
</dbReference>
<dbReference type="GO" id="GO:0005840">
    <property type="term" value="C:ribosome"/>
    <property type="evidence" value="ECO:0007669"/>
    <property type="project" value="UniProtKB-KW"/>
</dbReference>
<proteinExistence type="inferred from homology"/>
<feature type="region of interest" description="Disordered" evidence="5">
    <location>
        <begin position="265"/>
        <end position="290"/>
    </location>
</feature>
<dbReference type="SUPFAM" id="SSF50249">
    <property type="entry name" value="Nucleic acid-binding proteins"/>
    <property type="match status" value="3"/>
</dbReference>
<dbReference type="InterPro" id="IPR035104">
    <property type="entry name" value="Ribosomal_protein_S1-like"/>
</dbReference>
<evidence type="ECO:0000256" key="5">
    <source>
        <dbReference type="SAM" id="MobiDB-lite"/>
    </source>
</evidence>
<dbReference type="SMART" id="SM00316">
    <property type="entry name" value="S1"/>
    <property type="match status" value="3"/>
</dbReference>
<dbReference type="RefSeq" id="WP_373311952.1">
    <property type="nucleotide sequence ID" value="NZ_BMSX01000004.1"/>
</dbReference>
<reference evidence="7" key="2">
    <citation type="submission" date="2020-09" db="EMBL/GenBank/DDBJ databases">
        <authorList>
            <person name="Sun Q."/>
            <person name="Ohkuma M."/>
        </authorList>
    </citation>
    <scope>NUCLEOTIDE SEQUENCE</scope>
    <source>
        <strain evidence="7">JCM 4346</strain>
    </source>
</reference>
<dbReference type="GO" id="GO:0006412">
    <property type="term" value="P:translation"/>
    <property type="evidence" value="ECO:0007669"/>
    <property type="project" value="TreeGrafter"/>
</dbReference>
<dbReference type="InterPro" id="IPR012340">
    <property type="entry name" value="NA-bd_OB-fold"/>
</dbReference>
<protein>
    <recommendedName>
        <fullName evidence="6">S1 motif domain-containing protein</fullName>
    </recommendedName>
</protein>
<sequence>MDGPSDDQARRRFLATIHVGDVCHGTATEVTRHGVTVTLDGFPTRPLGTVGPLDRSWGRHPAAAVEVGSRITAEVIAVDVDEGRVQLSTAATENPELWAFLASLRRTDILTGAIAAIERFGVFVALDDGPDHPVFPGVGFITFPELSWRRFEAASDVVQVGRRVSCEFLQFDTWNGEARLSLRATQPDPFPAFADDTAVGRTLHGKVTKLVPFGVFVQVADGIEGLVPLRELTGTPVDAPEEVVQVGDEVTVVVTEIDRERRRMTLSRRQTSPEHHVMPNKGSLRSSGLRQREGSVGIELELHSGRPARGRSSRDTLVRGSYQHGETLARALSTLDRHSAGKLGWIDPYGDTLFNEQEAQAALQEVAALAQQCTDEHQKAALLDLAELLEACAATPGSYLWFIGD</sequence>
<dbReference type="AlphaFoldDB" id="A0A918C6X0"/>
<dbReference type="PANTHER" id="PTHR10724:SF7">
    <property type="entry name" value="SMALL RIBOSOMAL SUBUNIT PROTEIN BS1C"/>
    <property type="match status" value="1"/>
</dbReference>
<gene>
    <name evidence="7" type="ORF">GCM10010251_24670</name>
</gene>
<evidence type="ECO:0000313" key="7">
    <source>
        <dbReference type="EMBL" id="GGR07791.1"/>
    </source>
</evidence>
<dbReference type="InterPro" id="IPR003029">
    <property type="entry name" value="S1_domain"/>
</dbReference>
<feature type="domain" description="S1 motif" evidence="6">
    <location>
        <begin position="20"/>
        <end position="90"/>
    </location>
</feature>
<organism evidence="7 8">
    <name type="scientific">Streptomyces aurantiogriseus</name>
    <dbReference type="NCBI Taxonomy" id="66870"/>
    <lineage>
        <taxon>Bacteria</taxon>
        <taxon>Bacillati</taxon>
        <taxon>Actinomycetota</taxon>
        <taxon>Actinomycetes</taxon>
        <taxon>Kitasatosporales</taxon>
        <taxon>Streptomycetaceae</taxon>
        <taxon>Streptomyces</taxon>
    </lineage>
</organism>
<dbReference type="GO" id="GO:0003735">
    <property type="term" value="F:structural constituent of ribosome"/>
    <property type="evidence" value="ECO:0007669"/>
    <property type="project" value="TreeGrafter"/>
</dbReference>
<dbReference type="PANTHER" id="PTHR10724">
    <property type="entry name" value="30S RIBOSOMAL PROTEIN S1"/>
    <property type="match status" value="1"/>
</dbReference>
<comment type="similarity">
    <text evidence="1">Belongs to the bacterial ribosomal protein bS1 family.</text>
</comment>
<dbReference type="InterPro" id="IPR050437">
    <property type="entry name" value="Ribos_protein_bS1-like"/>
</dbReference>
<reference evidence="7" key="1">
    <citation type="journal article" date="2014" name="Int. J. Syst. Evol. Microbiol.">
        <title>Complete genome sequence of Corynebacterium casei LMG S-19264T (=DSM 44701T), isolated from a smear-ripened cheese.</title>
        <authorList>
            <consortium name="US DOE Joint Genome Institute (JGI-PGF)"/>
            <person name="Walter F."/>
            <person name="Albersmeier A."/>
            <person name="Kalinowski J."/>
            <person name="Ruckert C."/>
        </authorList>
    </citation>
    <scope>NUCLEOTIDE SEQUENCE</scope>
    <source>
        <strain evidence="7">JCM 4346</strain>
    </source>
</reference>
<evidence type="ECO:0000256" key="3">
    <source>
        <dbReference type="ARBA" id="ARBA00023274"/>
    </source>
</evidence>
<comment type="caution">
    <text evidence="7">The sequence shown here is derived from an EMBL/GenBank/DDBJ whole genome shotgun (WGS) entry which is preliminary data.</text>
</comment>
<dbReference type="FunFam" id="2.40.50.140:FF:000103">
    <property type="entry name" value="protein RRP5 homolog"/>
    <property type="match status" value="1"/>
</dbReference>
<keyword evidence="8" id="KW-1185">Reference proteome</keyword>
<dbReference type="Pfam" id="PF00575">
    <property type="entry name" value="S1"/>
    <property type="match status" value="3"/>
</dbReference>